<protein>
    <submittedName>
        <fullName evidence="4">Mitotic interactor and substrate of PLK1</fullName>
    </submittedName>
</protein>
<sequence length="638" mass="69840">MDRVTRLPILRHRHSGGIAGLALDGVAHHTIELVGVGPEDTACSQDGPHTWSTDRDALTGMVGTGATYSRWAFPGQPSPRPLCLEDEGEMEAHHLLPSQRQGLEQEHWVVLQGQTVRKGGTVATRGGTSDHVDPRPLGHPPSTPPEENGIDREQIDFLAARQQFMSLEQASTRVPRKPPARAAPTRAPLRASPAPKASSPPPLDKGPVVPSEPHVKEPVRERRVHGLPVGSSIPAGNDPDVRLRGESPEAPRETPIEREIRLAQEREADLREQRGLGRAAGLQELVEIPTRPLLTRLSLAEVPRRDRGRPSLYVQRDLVQETQREEDHRREGLQLARASTPDWVSEDPQPGLRRSVSSDCILRPTPDARAADPAPAARKVNRIPPDAYQPYLGPQHPRPESSALRAHGKPTEEEVEAAASPRATGPQRQLPEPSARPWSTKQEPAKPPGGPPQASGGTVWRAHFRLRPPRFGVPDAPQQAEPPRVWGWEAAGTPVLRLQKSHSSDLLEREVESVLRREREVAEERRDALFPEVFSSPPPEGWEPDPRSSSGPSGIMGSCSEAASPVFSPLHLHSGLVWKAEAPANGAAGQRKKELWYAGINPSDQVNSEILGATRVTRHRNAMAERWEAGIHAIEGED</sequence>
<dbReference type="PANTHER" id="PTHR18839:SF3">
    <property type="entry name" value="MITOTIC INTERACTOR AND SUBSTRATE OF PLK1"/>
    <property type="match status" value="1"/>
</dbReference>
<keyword evidence="1" id="KW-0175">Coiled coil</keyword>
<evidence type="ECO:0000259" key="3">
    <source>
        <dbReference type="Pfam" id="PF15304"/>
    </source>
</evidence>
<proteinExistence type="predicted"/>
<feature type="compositionally biased region" description="Low complexity" evidence="2">
    <location>
        <begin position="367"/>
        <end position="378"/>
    </location>
</feature>
<comment type="caution">
    <text evidence="4">The sequence shown here is derived from an EMBL/GenBank/DDBJ whole genome shotgun (WGS) entry which is preliminary data.</text>
</comment>
<feature type="compositionally biased region" description="Low complexity" evidence="2">
    <location>
        <begin position="180"/>
        <end position="197"/>
    </location>
</feature>
<evidence type="ECO:0000256" key="1">
    <source>
        <dbReference type="ARBA" id="ARBA00023054"/>
    </source>
</evidence>
<accession>A0AA41MR52</accession>
<dbReference type="PANTHER" id="PTHR18839">
    <property type="entry name" value="MITOTIC INTERACTOR AND SUBSTRATE OF PLK1 MISP FAMILY MEMBER"/>
    <property type="match status" value="1"/>
</dbReference>
<feature type="region of interest" description="Disordered" evidence="2">
    <location>
        <begin position="168"/>
        <end position="253"/>
    </location>
</feature>
<evidence type="ECO:0000256" key="2">
    <source>
        <dbReference type="SAM" id="MobiDB-lite"/>
    </source>
</evidence>
<name>A0AA41MR52_SCICA</name>
<evidence type="ECO:0000313" key="4">
    <source>
        <dbReference type="EMBL" id="MBZ3876339.1"/>
    </source>
</evidence>
<organism evidence="4 5">
    <name type="scientific">Sciurus carolinensis</name>
    <name type="common">Eastern gray squirrel</name>
    <dbReference type="NCBI Taxonomy" id="30640"/>
    <lineage>
        <taxon>Eukaryota</taxon>
        <taxon>Metazoa</taxon>
        <taxon>Chordata</taxon>
        <taxon>Craniata</taxon>
        <taxon>Vertebrata</taxon>
        <taxon>Euteleostomi</taxon>
        <taxon>Mammalia</taxon>
        <taxon>Eutheria</taxon>
        <taxon>Euarchontoglires</taxon>
        <taxon>Glires</taxon>
        <taxon>Rodentia</taxon>
        <taxon>Sciuromorpha</taxon>
        <taxon>Sciuridae</taxon>
        <taxon>Sciurinae</taxon>
        <taxon>Sciurini</taxon>
        <taxon>Sciurus</taxon>
    </lineage>
</organism>
<feature type="region of interest" description="Disordered" evidence="2">
    <location>
        <begin position="116"/>
        <end position="149"/>
    </location>
</feature>
<gene>
    <name evidence="4" type="ORF">SUZIE_137445</name>
</gene>
<dbReference type="InterPro" id="IPR042779">
    <property type="entry name" value="MISP/MISP3-like"/>
</dbReference>
<feature type="region of interest" description="Disordered" evidence="2">
    <location>
        <begin position="528"/>
        <end position="560"/>
    </location>
</feature>
<reference evidence="4" key="1">
    <citation type="submission" date="2020-03" db="EMBL/GenBank/DDBJ databases">
        <title>Studies in the Genomics of Life Span.</title>
        <authorList>
            <person name="Glass D."/>
        </authorList>
    </citation>
    <scope>NUCLEOTIDE SEQUENCE</scope>
    <source>
        <strain evidence="4">SUZIE</strain>
        <tissue evidence="4">Muscle</tissue>
    </source>
</reference>
<feature type="compositionally biased region" description="Basic and acidic residues" evidence="2">
    <location>
        <begin position="318"/>
        <end position="332"/>
    </location>
</feature>
<feature type="compositionally biased region" description="Basic and acidic residues" evidence="2">
    <location>
        <begin position="239"/>
        <end position="253"/>
    </location>
</feature>
<feature type="region of interest" description="Disordered" evidence="2">
    <location>
        <begin position="313"/>
        <end position="484"/>
    </location>
</feature>
<dbReference type="Proteomes" id="UP001166674">
    <property type="component" value="Unassembled WGS sequence"/>
</dbReference>
<dbReference type="InterPro" id="IPR029304">
    <property type="entry name" value="AKAP2_C"/>
</dbReference>
<dbReference type="EMBL" id="JAATJV010273300">
    <property type="protein sequence ID" value="MBZ3876339.1"/>
    <property type="molecule type" value="Genomic_DNA"/>
</dbReference>
<dbReference type="Pfam" id="PF15304">
    <property type="entry name" value="AKAP2_C"/>
    <property type="match status" value="1"/>
</dbReference>
<feature type="domain" description="A-kinase anchor protein 2 C-terminal" evidence="3">
    <location>
        <begin position="288"/>
        <end position="632"/>
    </location>
</feature>
<dbReference type="AlphaFoldDB" id="A0AA41MR52"/>
<evidence type="ECO:0000313" key="5">
    <source>
        <dbReference type="Proteomes" id="UP001166674"/>
    </source>
</evidence>
<keyword evidence="5" id="KW-1185">Reference proteome</keyword>